<sequence>MTPNTNESPKAAPFPGSLRDFFAGQALALGAQYFHDYTGHGGIHDIVTVAYEIADAMLAERDKEIDQA</sequence>
<name>A0A6M3LM21_9ZZZZ</name>
<organism evidence="1">
    <name type="scientific">viral metagenome</name>
    <dbReference type="NCBI Taxonomy" id="1070528"/>
    <lineage>
        <taxon>unclassified sequences</taxon>
        <taxon>metagenomes</taxon>
        <taxon>organismal metagenomes</taxon>
    </lineage>
</organism>
<accession>A0A6M3LM21</accession>
<gene>
    <name evidence="1" type="ORF">MM415B05025_0006</name>
</gene>
<protein>
    <submittedName>
        <fullName evidence="1">Uncharacterized protein</fullName>
    </submittedName>
</protein>
<proteinExistence type="predicted"/>
<reference evidence="1" key="1">
    <citation type="submission" date="2020-03" db="EMBL/GenBank/DDBJ databases">
        <title>The deep terrestrial virosphere.</title>
        <authorList>
            <person name="Holmfeldt K."/>
            <person name="Nilsson E."/>
            <person name="Simone D."/>
            <person name="Lopez-Fernandez M."/>
            <person name="Wu X."/>
            <person name="de Brujin I."/>
            <person name="Lundin D."/>
            <person name="Andersson A."/>
            <person name="Bertilsson S."/>
            <person name="Dopson M."/>
        </authorList>
    </citation>
    <scope>NUCLEOTIDE SEQUENCE</scope>
    <source>
        <strain evidence="1">MM415B05025</strain>
    </source>
</reference>
<dbReference type="EMBL" id="MT143360">
    <property type="protein sequence ID" value="QJA95980.1"/>
    <property type="molecule type" value="Genomic_DNA"/>
</dbReference>
<dbReference type="AlphaFoldDB" id="A0A6M3LM21"/>
<evidence type="ECO:0000313" key="1">
    <source>
        <dbReference type="EMBL" id="QJA95980.1"/>
    </source>
</evidence>